<dbReference type="InterPro" id="IPR011250">
    <property type="entry name" value="OMP/PagP_B-barrel"/>
</dbReference>
<evidence type="ECO:0000313" key="3">
    <source>
        <dbReference type="EMBL" id="SJZ57117.1"/>
    </source>
</evidence>
<protein>
    <submittedName>
        <fullName evidence="3">Outer membrane protein beta-barrel domain-containing protein</fullName>
    </submittedName>
</protein>
<feature type="domain" description="Outer membrane protein beta-barrel" evidence="2">
    <location>
        <begin position="9"/>
        <end position="171"/>
    </location>
</feature>
<dbReference type="SUPFAM" id="SSF56925">
    <property type="entry name" value="OMPA-like"/>
    <property type="match status" value="1"/>
</dbReference>
<dbReference type="EMBL" id="FUXK01000004">
    <property type="protein sequence ID" value="SJZ57117.1"/>
    <property type="molecule type" value="Genomic_DNA"/>
</dbReference>
<evidence type="ECO:0000259" key="2">
    <source>
        <dbReference type="Pfam" id="PF13505"/>
    </source>
</evidence>
<dbReference type="RefSeq" id="WP_025069929.1">
    <property type="nucleotide sequence ID" value="NZ_FUXK01000004.1"/>
</dbReference>
<dbReference type="Proteomes" id="UP000190065">
    <property type="component" value="Unassembled WGS sequence"/>
</dbReference>
<sequence length="171" mass="19571">MKKFYLLFVGLALQANLWAREHPFRIELGLNYPITLRAMGMKESHIGMYVEGKYRFNESPLRVNLKLSYESYSIVQKQYANSPFNGRSLVVLPSLHYWFPLSQKMLFYAGAGAGVTFDNQGRGVFNEGERTHFLCAPQAGIELFKHLGVTAQYSITQKDFNRLVLGIGYIF</sequence>
<proteinExistence type="predicted"/>
<gene>
    <name evidence="3" type="ORF">SAMN02745202_00501</name>
</gene>
<keyword evidence="1" id="KW-0732">Signal</keyword>
<evidence type="ECO:0000313" key="4">
    <source>
        <dbReference type="Proteomes" id="UP000190065"/>
    </source>
</evidence>
<accession>A0A1T4LR47</accession>
<dbReference type="Pfam" id="PF13505">
    <property type="entry name" value="OMP_b-brl"/>
    <property type="match status" value="1"/>
</dbReference>
<name>A0A1T4LR47_9BACT</name>
<dbReference type="InterPro" id="IPR027385">
    <property type="entry name" value="Beta-barrel_OMP"/>
</dbReference>
<dbReference type="AlphaFoldDB" id="A0A1T4LR47"/>
<reference evidence="3 4" key="1">
    <citation type="submission" date="2017-02" db="EMBL/GenBank/DDBJ databases">
        <authorList>
            <person name="Peterson S.W."/>
        </authorList>
    </citation>
    <scope>NUCLEOTIDE SEQUENCE [LARGE SCALE GENOMIC DNA]</scope>
    <source>
        <strain evidence="3 4">ATCC 43324</strain>
    </source>
</reference>
<evidence type="ECO:0000256" key="1">
    <source>
        <dbReference type="ARBA" id="ARBA00022729"/>
    </source>
</evidence>
<organism evidence="3 4">
    <name type="scientific">Segatella oulorum</name>
    <dbReference type="NCBI Taxonomy" id="28136"/>
    <lineage>
        <taxon>Bacteria</taxon>
        <taxon>Pseudomonadati</taxon>
        <taxon>Bacteroidota</taxon>
        <taxon>Bacteroidia</taxon>
        <taxon>Bacteroidales</taxon>
        <taxon>Prevotellaceae</taxon>
        <taxon>Segatella</taxon>
    </lineage>
</organism>